<comment type="caution">
    <text evidence="2">The sequence shown here is derived from an EMBL/GenBank/DDBJ whole genome shotgun (WGS) entry which is preliminary data.</text>
</comment>
<dbReference type="AlphaFoldDB" id="X1AP70"/>
<dbReference type="GO" id="GO:0019239">
    <property type="term" value="F:deaminase activity"/>
    <property type="evidence" value="ECO:0007669"/>
    <property type="project" value="TreeGrafter"/>
</dbReference>
<evidence type="ECO:0000313" key="2">
    <source>
        <dbReference type="EMBL" id="GAG71197.1"/>
    </source>
</evidence>
<comment type="similarity">
    <text evidence="1">Belongs to the RutC family.</text>
</comment>
<dbReference type="PANTHER" id="PTHR11803">
    <property type="entry name" value="2-IMINOBUTANOATE/2-IMINOPROPANOATE DEAMINASE RIDA"/>
    <property type="match status" value="1"/>
</dbReference>
<organism evidence="2">
    <name type="scientific">marine sediment metagenome</name>
    <dbReference type="NCBI Taxonomy" id="412755"/>
    <lineage>
        <taxon>unclassified sequences</taxon>
        <taxon>metagenomes</taxon>
        <taxon>ecological metagenomes</taxon>
    </lineage>
</organism>
<dbReference type="InterPro" id="IPR035959">
    <property type="entry name" value="RutC-like_sf"/>
</dbReference>
<dbReference type="CDD" id="cd00448">
    <property type="entry name" value="YjgF_YER057c_UK114_family"/>
    <property type="match status" value="1"/>
</dbReference>
<dbReference type="GO" id="GO:0005829">
    <property type="term" value="C:cytosol"/>
    <property type="evidence" value="ECO:0007669"/>
    <property type="project" value="TreeGrafter"/>
</dbReference>
<proteinExistence type="inferred from homology"/>
<dbReference type="SUPFAM" id="SSF55298">
    <property type="entry name" value="YjgF-like"/>
    <property type="match status" value="1"/>
</dbReference>
<protein>
    <submittedName>
        <fullName evidence="2">Uncharacterized protein</fullName>
    </submittedName>
</protein>
<dbReference type="Pfam" id="PF01042">
    <property type="entry name" value="Ribonuc_L-PSP"/>
    <property type="match status" value="1"/>
</dbReference>
<sequence>MFKEEIKVENAPKSMSGISPQAIKVGNFVFLTAQSAIDPITGKIVGDDIREQTKQTFLNIDNILKGAGGSLKNLVKLTVYLSSFEDYSAFNEVYKEMVPQPYPARSCIPQELFPGTLVEIEAIAYLEER</sequence>
<dbReference type="EMBL" id="BART01006886">
    <property type="protein sequence ID" value="GAG71197.1"/>
    <property type="molecule type" value="Genomic_DNA"/>
</dbReference>
<dbReference type="Gene3D" id="3.30.1330.40">
    <property type="entry name" value="RutC-like"/>
    <property type="match status" value="1"/>
</dbReference>
<evidence type="ECO:0000256" key="1">
    <source>
        <dbReference type="ARBA" id="ARBA00010552"/>
    </source>
</evidence>
<accession>X1AP70</accession>
<dbReference type="FunFam" id="3.30.1330.40:FF:000001">
    <property type="entry name" value="L-PSP family endoribonuclease"/>
    <property type="match status" value="1"/>
</dbReference>
<reference evidence="2" key="1">
    <citation type="journal article" date="2014" name="Front. Microbiol.">
        <title>High frequency of phylogenetically diverse reductive dehalogenase-homologous genes in deep subseafloor sedimentary metagenomes.</title>
        <authorList>
            <person name="Kawai M."/>
            <person name="Futagami T."/>
            <person name="Toyoda A."/>
            <person name="Takaki Y."/>
            <person name="Nishi S."/>
            <person name="Hori S."/>
            <person name="Arai W."/>
            <person name="Tsubouchi T."/>
            <person name="Morono Y."/>
            <person name="Uchiyama I."/>
            <person name="Ito T."/>
            <person name="Fujiyama A."/>
            <person name="Inagaki F."/>
            <person name="Takami H."/>
        </authorList>
    </citation>
    <scope>NUCLEOTIDE SEQUENCE</scope>
    <source>
        <strain evidence="2">Expedition CK06-06</strain>
    </source>
</reference>
<dbReference type="NCBIfam" id="TIGR00004">
    <property type="entry name" value="Rid family detoxifying hydrolase"/>
    <property type="match status" value="1"/>
</dbReference>
<gene>
    <name evidence="2" type="ORF">S01H4_15715</name>
</gene>
<dbReference type="InterPro" id="IPR006056">
    <property type="entry name" value="RidA"/>
</dbReference>
<name>X1AP70_9ZZZZ</name>
<dbReference type="InterPro" id="IPR006175">
    <property type="entry name" value="YjgF/YER057c/UK114"/>
</dbReference>
<dbReference type="PANTHER" id="PTHR11803:SF58">
    <property type="entry name" value="PROTEIN HMF1-RELATED"/>
    <property type="match status" value="1"/>
</dbReference>